<keyword evidence="10" id="KW-1185">Reference proteome</keyword>
<dbReference type="InterPro" id="IPR000515">
    <property type="entry name" value="MetI-like"/>
</dbReference>
<dbReference type="Proteomes" id="UP000306192">
    <property type="component" value="Unassembled WGS sequence"/>
</dbReference>
<comment type="similarity">
    <text evidence="7">Belongs to the binding-protein-dependent transport system permease family.</text>
</comment>
<dbReference type="Gene3D" id="1.10.3720.10">
    <property type="entry name" value="MetI-like"/>
    <property type="match status" value="1"/>
</dbReference>
<keyword evidence="2 7" id="KW-0813">Transport</keyword>
<feature type="transmembrane region" description="Helical" evidence="7">
    <location>
        <begin position="12"/>
        <end position="32"/>
    </location>
</feature>
<evidence type="ECO:0000256" key="4">
    <source>
        <dbReference type="ARBA" id="ARBA00022692"/>
    </source>
</evidence>
<evidence type="ECO:0000256" key="5">
    <source>
        <dbReference type="ARBA" id="ARBA00022989"/>
    </source>
</evidence>
<keyword evidence="3" id="KW-1003">Cell membrane</keyword>
<accession>A0A4T2C0S5</accession>
<sequence>MVVLPPKKKRAHWGIYVALLPLALVLGAFQYYPALSGIWYSFWDWKPGFTSTFTGLDNYVRMFGDEIWWKSFGNLGIIFAFSVLTWVVPLVSAELLVSLKSERAQFIYRTLLIVPMAFPGVVTALVWSFLYQPNNGVVNQILRVFGLGDFAQNWLGNPELALIALLFIGFPFVAGLPFLIFYSTLKNIPNEIFEACALDGVGRVRRFFAIDMPLMGRQVQLLLILVIINTLQYGFVAYILTHGGPDNATMVPVLRMLNQAYDGQAWGYAAALSTTLFVFTIVLSAIVALFRRRDTTTNVKGI</sequence>
<feature type="transmembrane region" description="Helical" evidence="7">
    <location>
        <begin position="265"/>
        <end position="290"/>
    </location>
</feature>
<proteinExistence type="inferred from homology"/>
<protein>
    <submittedName>
        <fullName evidence="9">Sugar ABC transporter permease</fullName>
    </submittedName>
</protein>
<dbReference type="PANTHER" id="PTHR43005:SF1">
    <property type="entry name" value="SPERMIDINE_PUTRESCINE TRANSPORT SYSTEM PERMEASE PROTEIN"/>
    <property type="match status" value="1"/>
</dbReference>
<evidence type="ECO:0000256" key="3">
    <source>
        <dbReference type="ARBA" id="ARBA00022475"/>
    </source>
</evidence>
<dbReference type="RefSeq" id="WP_136642109.1">
    <property type="nucleotide sequence ID" value="NZ_QYRT01000015.1"/>
</dbReference>
<dbReference type="AlphaFoldDB" id="A0A4T2C0S5"/>
<feature type="transmembrane region" description="Helical" evidence="7">
    <location>
        <begin position="221"/>
        <end position="240"/>
    </location>
</feature>
<comment type="subcellular location">
    <subcellularLocation>
        <location evidence="1 7">Cell membrane</location>
        <topology evidence="1 7">Multi-pass membrane protein</topology>
    </subcellularLocation>
</comment>
<comment type="caution">
    <text evidence="9">The sequence shown here is derived from an EMBL/GenBank/DDBJ whole genome shotgun (WGS) entry which is preliminary data.</text>
</comment>
<dbReference type="Pfam" id="PF00528">
    <property type="entry name" value="BPD_transp_1"/>
    <property type="match status" value="1"/>
</dbReference>
<feature type="transmembrane region" description="Helical" evidence="7">
    <location>
        <begin position="160"/>
        <end position="182"/>
    </location>
</feature>
<dbReference type="PANTHER" id="PTHR43005">
    <property type="entry name" value="BLR7065 PROTEIN"/>
    <property type="match status" value="1"/>
</dbReference>
<evidence type="ECO:0000313" key="10">
    <source>
        <dbReference type="Proteomes" id="UP000306192"/>
    </source>
</evidence>
<dbReference type="CDD" id="cd06261">
    <property type="entry name" value="TM_PBP2"/>
    <property type="match status" value="1"/>
</dbReference>
<feature type="transmembrane region" description="Helical" evidence="7">
    <location>
        <begin position="75"/>
        <end position="99"/>
    </location>
</feature>
<dbReference type="GO" id="GO:0005886">
    <property type="term" value="C:plasma membrane"/>
    <property type="evidence" value="ECO:0007669"/>
    <property type="project" value="UniProtKB-SubCell"/>
</dbReference>
<evidence type="ECO:0000259" key="8">
    <source>
        <dbReference type="PROSITE" id="PS50928"/>
    </source>
</evidence>
<dbReference type="OrthoDB" id="145927at2"/>
<reference evidence="9 10" key="1">
    <citation type="journal article" date="2019" name="Microorganisms">
        <title>Systematic Affiliation and Genome Analysis of Subtercola vilae DB165(T) with Particular Emphasis on Cold Adaptation of an Isolate from a High-Altitude Cold Volcano Lake.</title>
        <authorList>
            <person name="Villalobos A.S."/>
            <person name="Wiese J."/>
            <person name="Imhoff J.F."/>
            <person name="Dorador C."/>
            <person name="Keller A."/>
            <person name="Hentschel U."/>
        </authorList>
    </citation>
    <scope>NUCLEOTIDE SEQUENCE [LARGE SCALE GENOMIC DNA]</scope>
    <source>
        <strain evidence="9 10">DB165</strain>
    </source>
</reference>
<evidence type="ECO:0000256" key="2">
    <source>
        <dbReference type="ARBA" id="ARBA00022448"/>
    </source>
</evidence>
<evidence type="ECO:0000256" key="1">
    <source>
        <dbReference type="ARBA" id="ARBA00004651"/>
    </source>
</evidence>
<feature type="transmembrane region" description="Helical" evidence="7">
    <location>
        <begin position="111"/>
        <end position="130"/>
    </location>
</feature>
<organism evidence="9 10">
    <name type="scientific">Subtercola vilae</name>
    <dbReference type="NCBI Taxonomy" id="2056433"/>
    <lineage>
        <taxon>Bacteria</taxon>
        <taxon>Bacillati</taxon>
        <taxon>Actinomycetota</taxon>
        <taxon>Actinomycetes</taxon>
        <taxon>Micrococcales</taxon>
        <taxon>Microbacteriaceae</taxon>
        <taxon>Subtercola</taxon>
    </lineage>
</organism>
<feature type="domain" description="ABC transmembrane type-1" evidence="8">
    <location>
        <begin position="71"/>
        <end position="287"/>
    </location>
</feature>
<keyword evidence="6 7" id="KW-0472">Membrane</keyword>
<keyword evidence="4 7" id="KW-0812">Transmembrane</keyword>
<dbReference type="GO" id="GO:0055085">
    <property type="term" value="P:transmembrane transport"/>
    <property type="evidence" value="ECO:0007669"/>
    <property type="project" value="InterPro"/>
</dbReference>
<dbReference type="EMBL" id="QYRT01000015">
    <property type="protein sequence ID" value="TIH36641.1"/>
    <property type="molecule type" value="Genomic_DNA"/>
</dbReference>
<evidence type="ECO:0000313" key="9">
    <source>
        <dbReference type="EMBL" id="TIH36641.1"/>
    </source>
</evidence>
<dbReference type="SUPFAM" id="SSF161098">
    <property type="entry name" value="MetI-like"/>
    <property type="match status" value="1"/>
</dbReference>
<evidence type="ECO:0000256" key="7">
    <source>
        <dbReference type="RuleBase" id="RU363032"/>
    </source>
</evidence>
<name>A0A4T2C0S5_9MICO</name>
<dbReference type="PROSITE" id="PS50928">
    <property type="entry name" value="ABC_TM1"/>
    <property type="match status" value="1"/>
</dbReference>
<dbReference type="InterPro" id="IPR035906">
    <property type="entry name" value="MetI-like_sf"/>
</dbReference>
<gene>
    <name evidence="9" type="ORF">D4765_09760</name>
</gene>
<keyword evidence="5 7" id="KW-1133">Transmembrane helix</keyword>
<evidence type="ECO:0000256" key="6">
    <source>
        <dbReference type="ARBA" id="ARBA00023136"/>
    </source>
</evidence>